<feature type="transmembrane region" description="Helical" evidence="1">
    <location>
        <begin position="75"/>
        <end position="96"/>
    </location>
</feature>
<dbReference type="Proteomes" id="UP001500102">
    <property type="component" value="Unassembled WGS sequence"/>
</dbReference>
<accession>A0ABN2Z7X8</accession>
<keyword evidence="1" id="KW-0472">Membrane</keyword>
<comment type="caution">
    <text evidence="2">The sequence shown here is derived from an EMBL/GenBank/DDBJ whole genome shotgun (WGS) entry which is preliminary data.</text>
</comment>
<evidence type="ECO:0000313" key="3">
    <source>
        <dbReference type="Proteomes" id="UP001500102"/>
    </source>
</evidence>
<protein>
    <submittedName>
        <fullName evidence="2">Uncharacterized protein</fullName>
    </submittedName>
</protein>
<keyword evidence="1" id="KW-0812">Transmembrane</keyword>
<sequence length="146" mass="14985">MSVALRWGRRSGIVLHPRICAAVTAGSCLAHLWLVAGNQHGTWLNVLMLAMVAVCLPCAVHIWRHGRVSSLRQVMASALVMTGVHAVLLLGVGSGAEGHSHHGAAAAASGAAPSGAGALLAVIVLEMTTALLAATLLARLRTRPRG</sequence>
<feature type="transmembrane region" description="Helical" evidence="1">
    <location>
        <begin position="116"/>
        <end position="138"/>
    </location>
</feature>
<reference evidence="2 3" key="1">
    <citation type="journal article" date="2019" name="Int. J. Syst. Evol. Microbiol.">
        <title>The Global Catalogue of Microorganisms (GCM) 10K type strain sequencing project: providing services to taxonomists for standard genome sequencing and annotation.</title>
        <authorList>
            <consortium name="The Broad Institute Genomics Platform"/>
            <consortium name="The Broad Institute Genome Sequencing Center for Infectious Disease"/>
            <person name="Wu L."/>
            <person name="Ma J."/>
        </authorList>
    </citation>
    <scope>NUCLEOTIDE SEQUENCE [LARGE SCALE GENOMIC DNA]</scope>
    <source>
        <strain evidence="2 3">JCM 15921</strain>
    </source>
</reference>
<evidence type="ECO:0000256" key="1">
    <source>
        <dbReference type="SAM" id="Phobius"/>
    </source>
</evidence>
<feature type="transmembrane region" description="Helical" evidence="1">
    <location>
        <begin position="12"/>
        <end position="36"/>
    </location>
</feature>
<evidence type="ECO:0000313" key="2">
    <source>
        <dbReference type="EMBL" id="GAA2138180.1"/>
    </source>
</evidence>
<dbReference type="RefSeq" id="WP_116767256.1">
    <property type="nucleotide sequence ID" value="NZ_BAAAQB010000034.1"/>
</dbReference>
<feature type="transmembrane region" description="Helical" evidence="1">
    <location>
        <begin position="42"/>
        <end position="63"/>
    </location>
</feature>
<keyword evidence="3" id="KW-1185">Reference proteome</keyword>
<gene>
    <name evidence="2" type="ORF">GCM10009825_24430</name>
</gene>
<organism evidence="2 3">
    <name type="scientific">Arthrobacter humicola</name>
    <dbReference type="NCBI Taxonomy" id="409291"/>
    <lineage>
        <taxon>Bacteria</taxon>
        <taxon>Bacillati</taxon>
        <taxon>Actinomycetota</taxon>
        <taxon>Actinomycetes</taxon>
        <taxon>Micrococcales</taxon>
        <taxon>Micrococcaceae</taxon>
        <taxon>Arthrobacter</taxon>
    </lineage>
</organism>
<keyword evidence="1" id="KW-1133">Transmembrane helix</keyword>
<dbReference type="EMBL" id="BAAAQB010000034">
    <property type="protein sequence ID" value="GAA2138180.1"/>
    <property type="molecule type" value="Genomic_DNA"/>
</dbReference>
<name>A0ABN2Z7X8_9MICC</name>
<proteinExistence type="predicted"/>